<name>A0A239GL00_9ACTN</name>
<sequence>MIIQGVLLGSPAMHAAGLLRDELALQGVESDVHDGYGLALVSVWADLVVWTDGMVYRWWAGRVSLRTGWRLYAVYGVDNPATAARGVALRYAELRDSHPRSELIVSALS</sequence>
<dbReference type="AlphaFoldDB" id="A0A239GL00"/>
<proteinExistence type="predicted"/>
<gene>
    <name evidence="1" type="ORF">SAMN05216276_101450</name>
</gene>
<organism evidence="1 2">
    <name type="scientific">Streptosporangium subroseum</name>
    <dbReference type="NCBI Taxonomy" id="106412"/>
    <lineage>
        <taxon>Bacteria</taxon>
        <taxon>Bacillati</taxon>
        <taxon>Actinomycetota</taxon>
        <taxon>Actinomycetes</taxon>
        <taxon>Streptosporangiales</taxon>
        <taxon>Streptosporangiaceae</taxon>
        <taxon>Streptosporangium</taxon>
    </lineage>
</organism>
<reference evidence="1 2" key="1">
    <citation type="submission" date="2017-06" db="EMBL/GenBank/DDBJ databases">
        <authorList>
            <person name="Kim H.J."/>
            <person name="Triplett B.A."/>
        </authorList>
    </citation>
    <scope>NUCLEOTIDE SEQUENCE [LARGE SCALE GENOMIC DNA]</scope>
    <source>
        <strain evidence="1 2">CGMCC 4.2132</strain>
    </source>
</reference>
<dbReference type="Proteomes" id="UP000198282">
    <property type="component" value="Unassembled WGS sequence"/>
</dbReference>
<protein>
    <submittedName>
        <fullName evidence="1">Uncharacterized protein</fullName>
    </submittedName>
</protein>
<evidence type="ECO:0000313" key="2">
    <source>
        <dbReference type="Proteomes" id="UP000198282"/>
    </source>
</evidence>
<keyword evidence="2" id="KW-1185">Reference proteome</keyword>
<evidence type="ECO:0000313" key="1">
    <source>
        <dbReference type="EMBL" id="SNS69966.1"/>
    </source>
</evidence>
<accession>A0A239GL00</accession>
<dbReference type="EMBL" id="FZOD01000014">
    <property type="protein sequence ID" value="SNS69966.1"/>
    <property type="molecule type" value="Genomic_DNA"/>
</dbReference>